<name>A0A5C7GYR6_9ROSI</name>
<dbReference type="Gene3D" id="2.40.50.700">
    <property type="match status" value="1"/>
</dbReference>
<dbReference type="PANTHER" id="PTHR23355:SF35">
    <property type="entry name" value="EXOSOME COMPLEX EXONUCLEASE RRP44"/>
    <property type="match status" value="1"/>
</dbReference>
<dbReference type="InterPro" id="IPR032675">
    <property type="entry name" value="LRR_dom_sf"/>
</dbReference>
<dbReference type="GO" id="GO:0006364">
    <property type="term" value="P:rRNA processing"/>
    <property type="evidence" value="ECO:0007669"/>
    <property type="project" value="UniProtKB-KW"/>
</dbReference>
<keyword evidence="8" id="KW-0694">RNA-binding</keyword>
<keyword evidence="11" id="KW-1133">Transmembrane helix</keyword>
<feature type="domain" description="CSD2" evidence="12">
    <location>
        <begin position="3"/>
        <end position="51"/>
    </location>
</feature>
<dbReference type="Gene3D" id="3.80.10.10">
    <property type="entry name" value="Ribonuclease Inhibitor"/>
    <property type="match status" value="1"/>
</dbReference>
<comment type="similarity">
    <text evidence="2">Belongs to the RNR ribonuclease family.</text>
</comment>
<dbReference type="Proteomes" id="UP000323000">
    <property type="component" value="Chromosome 12"/>
</dbReference>
<gene>
    <name evidence="13" type="ORF">EZV62_025765</name>
</gene>
<dbReference type="GO" id="GO:0004519">
    <property type="term" value="F:endonuclease activity"/>
    <property type="evidence" value="ECO:0007669"/>
    <property type="project" value="TreeGrafter"/>
</dbReference>
<dbReference type="InterPro" id="IPR041505">
    <property type="entry name" value="Dis3_CSD2"/>
</dbReference>
<dbReference type="InterPro" id="IPR050180">
    <property type="entry name" value="RNR_Ribonuclease"/>
</dbReference>
<evidence type="ECO:0000256" key="7">
    <source>
        <dbReference type="ARBA" id="ARBA00022839"/>
    </source>
</evidence>
<evidence type="ECO:0000313" key="14">
    <source>
        <dbReference type="Proteomes" id="UP000323000"/>
    </source>
</evidence>
<evidence type="ECO:0000256" key="11">
    <source>
        <dbReference type="SAM" id="Phobius"/>
    </source>
</evidence>
<reference evidence="14" key="1">
    <citation type="journal article" date="2019" name="Gigascience">
        <title>De novo genome assembly of the endangered Acer yangbiense, a plant species with extremely small populations endemic to Yunnan Province, China.</title>
        <authorList>
            <person name="Yang J."/>
            <person name="Wariss H.M."/>
            <person name="Tao L."/>
            <person name="Zhang R."/>
            <person name="Yun Q."/>
            <person name="Hollingsworth P."/>
            <person name="Dao Z."/>
            <person name="Luo G."/>
            <person name="Guo H."/>
            <person name="Ma Y."/>
            <person name="Sun W."/>
        </authorList>
    </citation>
    <scope>NUCLEOTIDE SEQUENCE [LARGE SCALE GENOMIC DNA]</scope>
    <source>
        <strain evidence="14">cv. Malutang</strain>
    </source>
</reference>
<keyword evidence="11" id="KW-0472">Membrane</keyword>
<evidence type="ECO:0000256" key="5">
    <source>
        <dbReference type="ARBA" id="ARBA00022801"/>
    </source>
</evidence>
<dbReference type="PANTHER" id="PTHR23355">
    <property type="entry name" value="RIBONUCLEASE"/>
    <property type="match status" value="1"/>
</dbReference>
<accession>A0A5C7GYR6</accession>
<proteinExistence type="inferred from homology"/>
<keyword evidence="5" id="KW-0378">Hydrolase</keyword>
<keyword evidence="4" id="KW-0540">Nuclease</keyword>
<comment type="caution">
    <text evidence="13">The sequence shown here is derived from an EMBL/GenBank/DDBJ whole genome shotgun (WGS) entry which is preliminary data.</text>
</comment>
<evidence type="ECO:0000256" key="8">
    <source>
        <dbReference type="ARBA" id="ARBA00022884"/>
    </source>
</evidence>
<evidence type="ECO:0000256" key="2">
    <source>
        <dbReference type="ARBA" id="ARBA00005785"/>
    </source>
</evidence>
<evidence type="ECO:0000256" key="6">
    <source>
        <dbReference type="ARBA" id="ARBA00022835"/>
    </source>
</evidence>
<keyword evidence="9" id="KW-0539">Nucleus</keyword>
<organism evidence="13 14">
    <name type="scientific">Acer yangbiense</name>
    <dbReference type="NCBI Taxonomy" id="1000413"/>
    <lineage>
        <taxon>Eukaryota</taxon>
        <taxon>Viridiplantae</taxon>
        <taxon>Streptophyta</taxon>
        <taxon>Embryophyta</taxon>
        <taxon>Tracheophyta</taxon>
        <taxon>Spermatophyta</taxon>
        <taxon>Magnoliopsida</taxon>
        <taxon>eudicotyledons</taxon>
        <taxon>Gunneridae</taxon>
        <taxon>Pentapetalae</taxon>
        <taxon>rosids</taxon>
        <taxon>malvids</taxon>
        <taxon>Sapindales</taxon>
        <taxon>Sapindaceae</taxon>
        <taxon>Hippocastanoideae</taxon>
        <taxon>Acereae</taxon>
        <taxon>Acer</taxon>
    </lineage>
</organism>
<dbReference type="GO" id="GO:0000175">
    <property type="term" value="F:3'-5'-RNA exonuclease activity"/>
    <property type="evidence" value="ECO:0007669"/>
    <property type="project" value="UniProtKB-ARBA"/>
</dbReference>
<protein>
    <recommendedName>
        <fullName evidence="10">Ribosomal RNA-processing protein 44</fullName>
    </recommendedName>
</protein>
<keyword evidence="11" id="KW-0812">Transmembrane</keyword>
<sequence>MLVDCRIPKIRIQTQQLGNLLNKRIVVPIDSWDRQSRYPFGHYVRVMGDIGWTFSRLEDIQDRKLLKQRKAIYCLSVGMLATIAMVSILRRFGHNPIRLDLRQIRVFSVDPPGCKDIDDALHCTALPNGNYEVGKPAKGAYSWGKRKQDYCHYMSSTASRNHVYSSCIHCKLQLKFHLILVLTTDDLTDAEEILEDISSPEQESLDVSEISQLKRLPPKLYSLKIEGCDALKSLHGKLMLDNPYLQHLYIIDCHFLESIHESHLPIALKTLYISESKKLELAFRR</sequence>
<dbReference type="FunFam" id="2.40.50.700:FF:000001">
    <property type="entry name" value="Exosome complex exonuclease exoribonuclease (Rrp44)"/>
    <property type="match status" value="1"/>
</dbReference>
<keyword evidence="14" id="KW-1185">Reference proteome</keyword>
<keyword evidence="3" id="KW-0698">rRNA processing</keyword>
<dbReference type="InterPro" id="IPR012340">
    <property type="entry name" value="NA-bd_OB-fold"/>
</dbReference>
<dbReference type="OrthoDB" id="1690942at2759"/>
<dbReference type="GO" id="GO:0003723">
    <property type="term" value="F:RNA binding"/>
    <property type="evidence" value="ECO:0007669"/>
    <property type="project" value="UniProtKB-KW"/>
</dbReference>
<dbReference type="SUPFAM" id="SSF52058">
    <property type="entry name" value="L domain-like"/>
    <property type="match status" value="1"/>
</dbReference>
<evidence type="ECO:0000256" key="4">
    <source>
        <dbReference type="ARBA" id="ARBA00022722"/>
    </source>
</evidence>
<evidence type="ECO:0000256" key="10">
    <source>
        <dbReference type="ARBA" id="ARBA00077930"/>
    </source>
</evidence>
<evidence type="ECO:0000313" key="13">
    <source>
        <dbReference type="EMBL" id="TXG49890.1"/>
    </source>
</evidence>
<evidence type="ECO:0000259" key="12">
    <source>
        <dbReference type="Pfam" id="PF17849"/>
    </source>
</evidence>
<evidence type="ECO:0000256" key="1">
    <source>
        <dbReference type="ARBA" id="ARBA00004123"/>
    </source>
</evidence>
<evidence type="ECO:0000256" key="9">
    <source>
        <dbReference type="ARBA" id="ARBA00023242"/>
    </source>
</evidence>
<dbReference type="AlphaFoldDB" id="A0A5C7GYR6"/>
<comment type="subcellular location">
    <subcellularLocation>
        <location evidence="1">Nucleus</location>
    </subcellularLocation>
</comment>
<dbReference type="GO" id="GO:0000176">
    <property type="term" value="C:nuclear exosome (RNase complex)"/>
    <property type="evidence" value="ECO:0007669"/>
    <property type="project" value="TreeGrafter"/>
</dbReference>
<dbReference type="GO" id="GO:0071031">
    <property type="term" value="P:nuclear mRNA surveillance of mRNA 3'-end processing"/>
    <property type="evidence" value="ECO:0007669"/>
    <property type="project" value="TreeGrafter"/>
</dbReference>
<dbReference type="SUPFAM" id="SSF50249">
    <property type="entry name" value="Nucleic acid-binding proteins"/>
    <property type="match status" value="1"/>
</dbReference>
<keyword evidence="7" id="KW-0269">Exonuclease</keyword>
<keyword evidence="6" id="KW-0271">Exosome</keyword>
<evidence type="ECO:0000256" key="3">
    <source>
        <dbReference type="ARBA" id="ARBA00022552"/>
    </source>
</evidence>
<dbReference type="Pfam" id="PF17849">
    <property type="entry name" value="OB_Dis3"/>
    <property type="match status" value="1"/>
</dbReference>
<dbReference type="GO" id="GO:0016075">
    <property type="term" value="P:rRNA catabolic process"/>
    <property type="evidence" value="ECO:0007669"/>
    <property type="project" value="TreeGrafter"/>
</dbReference>
<dbReference type="EMBL" id="VAHF01000012">
    <property type="protein sequence ID" value="TXG49890.1"/>
    <property type="molecule type" value="Genomic_DNA"/>
</dbReference>
<dbReference type="GO" id="GO:0000177">
    <property type="term" value="C:cytoplasmic exosome (RNase complex)"/>
    <property type="evidence" value="ECO:0007669"/>
    <property type="project" value="TreeGrafter"/>
</dbReference>
<feature type="transmembrane region" description="Helical" evidence="11">
    <location>
        <begin position="71"/>
        <end position="89"/>
    </location>
</feature>